<dbReference type="Gene3D" id="3.30.572.10">
    <property type="entry name" value="Thymidylate synthase/dCMP hydroxymethylase domain"/>
    <property type="match status" value="1"/>
</dbReference>
<gene>
    <name evidence="4" type="ORF">C1O66_04240</name>
</gene>
<protein>
    <recommendedName>
        <fullName evidence="3">Thymidylate synthase/dCMP hydroxymethylase domain-containing protein</fullName>
    </recommendedName>
</protein>
<evidence type="ECO:0000313" key="4">
    <source>
        <dbReference type="EMBL" id="PND36823.1"/>
    </source>
</evidence>
<organism evidence="4 5">
    <name type="scientific">Kinneretia aquatilis</name>
    <dbReference type="NCBI Taxonomy" id="2070761"/>
    <lineage>
        <taxon>Bacteria</taxon>
        <taxon>Pseudomonadati</taxon>
        <taxon>Pseudomonadota</taxon>
        <taxon>Betaproteobacteria</taxon>
        <taxon>Burkholderiales</taxon>
        <taxon>Sphaerotilaceae</taxon>
        <taxon>Roseateles</taxon>
    </lineage>
</organism>
<dbReference type="Pfam" id="PF00303">
    <property type="entry name" value="Thymidylat_synt"/>
    <property type="match status" value="1"/>
</dbReference>
<dbReference type="InterPro" id="IPR045097">
    <property type="entry name" value="Thymidate_synth/dCMP_Mease"/>
</dbReference>
<dbReference type="InterPro" id="IPR023451">
    <property type="entry name" value="Thymidate_synth/dCMP_Mease_dom"/>
</dbReference>
<dbReference type="GO" id="GO:0032259">
    <property type="term" value="P:methylation"/>
    <property type="evidence" value="ECO:0007669"/>
    <property type="project" value="UniProtKB-KW"/>
</dbReference>
<keyword evidence="2" id="KW-0808">Transferase</keyword>
<dbReference type="EMBL" id="POSP01000003">
    <property type="protein sequence ID" value="PND36823.1"/>
    <property type="molecule type" value="Genomic_DNA"/>
</dbReference>
<dbReference type="Proteomes" id="UP000235916">
    <property type="component" value="Unassembled WGS sequence"/>
</dbReference>
<dbReference type="GO" id="GO:0005829">
    <property type="term" value="C:cytosol"/>
    <property type="evidence" value="ECO:0007669"/>
    <property type="project" value="TreeGrafter"/>
</dbReference>
<dbReference type="PANTHER" id="PTHR11548:SF1">
    <property type="entry name" value="THYMIDYLATE SYNTHASE 1"/>
    <property type="match status" value="1"/>
</dbReference>
<feature type="domain" description="Thymidylate synthase/dCMP hydroxymethylase" evidence="3">
    <location>
        <begin position="33"/>
        <end position="136"/>
    </location>
</feature>
<reference evidence="4 5" key="1">
    <citation type="submission" date="2018-01" db="EMBL/GenBank/DDBJ databases">
        <title>Draft genome sequence of Paucibacter aquatile CR182 isolated from freshwater of the Nakdong River.</title>
        <authorList>
            <person name="Choi A."/>
            <person name="Chung E.J."/>
        </authorList>
    </citation>
    <scope>NUCLEOTIDE SEQUENCE [LARGE SCALE GENOMIC DNA]</scope>
    <source>
        <strain evidence="4 5">CR182</strain>
    </source>
</reference>
<evidence type="ECO:0000313" key="5">
    <source>
        <dbReference type="Proteomes" id="UP000235916"/>
    </source>
</evidence>
<dbReference type="PANTHER" id="PTHR11548">
    <property type="entry name" value="THYMIDYLATE SYNTHASE 1"/>
    <property type="match status" value="1"/>
</dbReference>
<evidence type="ECO:0000256" key="2">
    <source>
        <dbReference type="ARBA" id="ARBA00022679"/>
    </source>
</evidence>
<evidence type="ECO:0000256" key="1">
    <source>
        <dbReference type="ARBA" id="ARBA00022603"/>
    </source>
</evidence>
<name>A0A2N8KTP2_9BURK</name>
<dbReference type="AlphaFoldDB" id="A0A2N8KTP2"/>
<keyword evidence="1" id="KW-0489">Methyltransferase</keyword>
<accession>A0A2N8KTP2</accession>
<evidence type="ECO:0000259" key="3">
    <source>
        <dbReference type="Pfam" id="PF00303"/>
    </source>
</evidence>
<proteinExistence type="predicted"/>
<sequence length="137" mass="15779">MCTVRARKWDVANRHATFRSLLATPQTLGRRDRKSCPCDQRKLDVFLGLPFKITSNALLTQMQAPQCDLDDFAWTGGDRPVYNSRIDQMRTQFGRESRAYPQTKIRRRPDSIFSDELEDFQLLGYAPHPATKAMEAV</sequence>
<keyword evidence="5" id="KW-1185">Reference proteome</keyword>
<dbReference type="GO" id="GO:0006231">
    <property type="term" value="P:dTMP biosynthetic process"/>
    <property type="evidence" value="ECO:0007669"/>
    <property type="project" value="TreeGrafter"/>
</dbReference>
<dbReference type="OrthoDB" id="9774633at2"/>
<dbReference type="GO" id="GO:0004799">
    <property type="term" value="F:thymidylate synthase activity"/>
    <property type="evidence" value="ECO:0007669"/>
    <property type="project" value="TreeGrafter"/>
</dbReference>
<dbReference type="SUPFAM" id="SSF55831">
    <property type="entry name" value="Thymidylate synthase/dCMP hydroxymethylase"/>
    <property type="match status" value="1"/>
</dbReference>
<comment type="caution">
    <text evidence="4">The sequence shown here is derived from an EMBL/GenBank/DDBJ whole genome shotgun (WGS) entry which is preliminary data.</text>
</comment>
<dbReference type="InterPro" id="IPR036926">
    <property type="entry name" value="Thymidate_synth/dCMP_Mease_sf"/>
</dbReference>